<keyword evidence="8" id="KW-1185">Reference proteome</keyword>
<dbReference type="Pfam" id="PF01535">
    <property type="entry name" value="PPR"/>
    <property type="match status" value="2"/>
</dbReference>
<dbReference type="Gene3D" id="1.25.40.10">
    <property type="entry name" value="Tetratricopeptide repeat domain"/>
    <property type="match status" value="3"/>
</dbReference>
<dbReference type="FunFam" id="1.25.40.10:FF:000184">
    <property type="entry name" value="Pentatricopeptide repeat-containing protein, chloroplastic"/>
    <property type="match status" value="1"/>
</dbReference>
<reference evidence="7" key="1">
    <citation type="journal article" date="2022" name="Front. Genet.">
        <title>Chromosome-Scale Assembly of the Dendrobium nobile Genome Provides Insights Into the Molecular Mechanism of the Biosynthesis of the Medicinal Active Ingredient of Dendrobium.</title>
        <authorList>
            <person name="Xu Q."/>
            <person name="Niu S.-C."/>
            <person name="Li K.-L."/>
            <person name="Zheng P.-J."/>
            <person name="Zhang X.-J."/>
            <person name="Jia Y."/>
            <person name="Liu Y."/>
            <person name="Niu Y.-X."/>
            <person name="Yu L.-H."/>
            <person name="Chen D.-F."/>
            <person name="Zhang G.-Q."/>
        </authorList>
    </citation>
    <scope>NUCLEOTIDE SEQUENCE</scope>
    <source>
        <tissue evidence="7">Leaf</tissue>
    </source>
</reference>
<keyword evidence="5" id="KW-0472">Membrane</keyword>
<keyword evidence="2" id="KW-0406">Ion transport</keyword>
<dbReference type="FunFam" id="1.25.40.10:FF:000344">
    <property type="entry name" value="Pentatricopeptide repeat-containing protein"/>
    <property type="match status" value="1"/>
</dbReference>
<dbReference type="InterPro" id="IPR018490">
    <property type="entry name" value="cNMP-bd_dom_sf"/>
</dbReference>
<dbReference type="OrthoDB" id="185373at2759"/>
<dbReference type="PANTHER" id="PTHR45651">
    <property type="entry name" value="CYCLIC NUCLEOTIDE-GATED ION CHANNEL 15-RELATED-RELATED"/>
    <property type="match status" value="1"/>
</dbReference>
<evidence type="ECO:0000256" key="1">
    <source>
        <dbReference type="ARBA" id="ARBA00022737"/>
    </source>
</evidence>
<dbReference type="GO" id="GO:0008270">
    <property type="term" value="F:zinc ion binding"/>
    <property type="evidence" value="ECO:0007669"/>
    <property type="project" value="InterPro"/>
</dbReference>
<protein>
    <recommendedName>
        <fullName evidence="6">Cyclic nucleotide-binding domain-containing protein</fullName>
    </recommendedName>
</protein>
<dbReference type="AlphaFoldDB" id="A0A8T3ABS9"/>
<feature type="repeat" description="PPR" evidence="4">
    <location>
        <begin position="149"/>
        <end position="183"/>
    </location>
</feature>
<dbReference type="InterPro" id="IPR014710">
    <property type="entry name" value="RmlC-like_jellyroll"/>
</dbReference>
<dbReference type="InterPro" id="IPR002885">
    <property type="entry name" value="PPR_rpt"/>
</dbReference>
<dbReference type="Proteomes" id="UP000829196">
    <property type="component" value="Unassembled WGS sequence"/>
</dbReference>
<dbReference type="Pfam" id="PF14432">
    <property type="entry name" value="DYW_deaminase"/>
    <property type="match status" value="1"/>
</dbReference>
<dbReference type="SUPFAM" id="SSF51206">
    <property type="entry name" value="cAMP-binding domain-like"/>
    <property type="match status" value="1"/>
</dbReference>
<keyword evidence="5" id="KW-0812">Transmembrane</keyword>
<feature type="repeat" description="PPR" evidence="4">
    <location>
        <begin position="285"/>
        <end position="320"/>
    </location>
</feature>
<dbReference type="InterPro" id="IPR032867">
    <property type="entry name" value="DYW_dom"/>
</dbReference>
<keyword evidence="2" id="KW-1071">Ligand-gated ion channel</keyword>
<dbReference type="Pfam" id="PF00027">
    <property type="entry name" value="cNMP_binding"/>
    <property type="match status" value="1"/>
</dbReference>
<dbReference type="InterPro" id="IPR011990">
    <property type="entry name" value="TPR-like_helical_dom_sf"/>
</dbReference>
<feature type="repeat" description="PPR" evidence="4">
    <location>
        <begin position="219"/>
        <end position="249"/>
    </location>
</feature>
<evidence type="ECO:0000259" key="6">
    <source>
        <dbReference type="PROSITE" id="PS50042"/>
    </source>
</evidence>
<dbReference type="SUPFAM" id="SSF81324">
    <property type="entry name" value="Voltage-gated potassium channels"/>
    <property type="match status" value="1"/>
</dbReference>
<keyword evidence="2" id="KW-0813">Transport</keyword>
<feature type="domain" description="Cyclic nucleotide-binding" evidence="6">
    <location>
        <begin position="1082"/>
        <end position="1161"/>
    </location>
</feature>
<keyword evidence="5" id="KW-1133">Transmembrane helix</keyword>
<dbReference type="PROSITE" id="PS50042">
    <property type="entry name" value="CNMP_BINDING_3"/>
    <property type="match status" value="1"/>
</dbReference>
<evidence type="ECO:0000256" key="4">
    <source>
        <dbReference type="PROSITE-ProRule" id="PRU00708"/>
    </source>
</evidence>
<feature type="transmembrane region" description="Helical" evidence="5">
    <location>
        <begin position="847"/>
        <end position="868"/>
    </location>
</feature>
<dbReference type="GO" id="GO:0016020">
    <property type="term" value="C:membrane"/>
    <property type="evidence" value="ECO:0007669"/>
    <property type="project" value="UniProtKB-SubCell"/>
</dbReference>
<evidence type="ECO:0000256" key="5">
    <source>
        <dbReference type="SAM" id="Phobius"/>
    </source>
</evidence>
<feature type="repeat" description="PPR" evidence="4">
    <location>
        <begin position="48"/>
        <end position="82"/>
    </location>
</feature>
<dbReference type="NCBIfam" id="TIGR00756">
    <property type="entry name" value="PPR"/>
    <property type="match status" value="3"/>
</dbReference>
<dbReference type="Pfam" id="PF13041">
    <property type="entry name" value="PPR_2"/>
    <property type="match status" value="2"/>
</dbReference>
<evidence type="ECO:0000256" key="2">
    <source>
        <dbReference type="ARBA" id="ARBA00023286"/>
    </source>
</evidence>
<accession>A0A8T3ABS9</accession>
<gene>
    <name evidence="7" type="ORF">KFK09_027518</name>
</gene>
<dbReference type="InterPro" id="IPR000595">
    <property type="entry name" value="cNMP-bd_dom"/>
</dbReference>
<dbReference type="PROSITE" id="PS51375">
    <property type="entry name" value="PPR"/>
    <property type="match status" value="6"/>
</dbReference>
<dbReference type="Gene3D" id="1.10.287.630">
    <property type="entry name" value="Helix hairpin bin"/>
    <property type="match status" value="1"/>
</dbReference>
<dbReference type="EMBL" id="JAGYWB010000018">
    <property type="protein sequence ID" value="KAI0493242.1"/>
    <property type="molecule type" value="Genomic_DNA"/>
</dbReference>
<evidence type="ECO:0000313" key="8">
    <source>
        <dbReference type="Proteomes" id="UP000829196"/>
    </source>
</evidence>
<dbReference type="Gene3D" id="2.60.120.10">
    <property type="entry name" value="Jelly Rolls"/>
    <property type="match status" value="1"/>
</dbReference>
<proteinExistence type="predicted"/>
<dbReference type="PANTHER" id="PTHR45651:SF50">
    <property type="entry name" value="CYCLIC NUCLEOTIDE-GATED ION CHANNEL 2"/>
    <property type="match status" value="1"/>
</dbReference>
<organism evidence="7 8">
    <name type="scientific">Dendrobium nobile</name>
    <name type="common">Orchid</name>
    <dbReference type="NCBI Taxonomy" id="94219"/>
    <lineage>
        <taxon>Eukaryota</taxon>
        <taxon>Viridiplantae</taxon>
        <taxon>Streptophyta</taxon>
        <taxon>Embryophyta</taxon>
        <taxon>Tracheophyta</taxon>
        <taxon>Spermatophyta</taxon>
        <taxon>Magnoliopsida</taxon>
        <taxon>Liliopsida</taxon>
        <taxon>Asparagales</taxon>
        <taxon>Orchidaceae</taxon>
        <taxon>Epidendroideae</taxon>
        <taxon>Malaxideae</taxon>
        <taxon>Dendrobiinae</taxon>
        <taxon>Dendrobium</taxon>
    </lineage>
</organism>
<feature type="repeat" description="PPR" evidence="4">
    <location>
        <begin position="250"/>
        <end position="284"/>
    </location>
</feature>
<dbReference type="InterPro" id="IPR046848">
    <property type="entry name" value="E_motif"/>
</dbReference>
<feature type="transmembrane region" description="Helical" evidence="5">
    <location>
        <begin position="947"/>
        <end position="966"/>
    </location>
</feature>
<keyword evidence="3" id="KW-0407">Ion channel</keyword>
<dbReference type="Pfam" id="PF20431">
    <property type="entry name" value="E_motif"/>
    <property type="match status" value="1"/>
</dbReference>
<dbReference type="CDD" id="cd00038">
    <property type="entry name" value="CAP_ED"/>
    <property type="match status" value="1"/>
</dbReference>
<feature type="transmembrane region" description="Helical" evidence="5">
    <location>
        <begin position="978"/>
        <end position="1006"/>
    </location>
</feature>
<dbReference type="GO" id="GO:0034220">
    <property type="term" value="P:monoatomic ion transmembrane transport"/>
    <property type="evidence" value="ECO:0007669"/>
    <property type="project" value="UniProtKB-KW"/>
</dbReference>
<keyword evidence="1" id="KW-0677">Repeat</keyword>
<comment type="caution">
    <text evidence="7">The sequence shown here is derived from an EMBL/GenBank/DDBJ whole genome shotgun (WGS) entry which is preliminary data.</text>
</comment>
<name>A0A8T3ABS9_DENNO</name>
<evidence type="ECO:0000256" key="3">
    <source>
        <dbReference type="ARBA" id="ARBA00023303"/>
    </source>
</evidence>
<sequence>MITVLSESVVTNSQLTPISFRKLIDLSLSSSSQPNLLLILSQYIHLLDTNLFNSLIRSYTNSHRHLESTLVFTHMPKLGISPDLFTFPPLLKSISQLYLPSLGVSVHGSLIKLGFSSHVFSATALVTMYSSLSRISDACCLFGEMPDRNSVSWNAMITGLVHNRKFKEAHRLFSEMISLGYELGEVTVVGALTACAHLGSLNQGIWIHNYVVQNQLRMNVFVGTALIDMYMKCGEMKEAMKVFREMRVKSVFSWNALISGLAMNGRGEMAFEAFDSMIKENFKPDSVTFLALLCACCHQGFVEDGRRYFIAMERDFGLQPKIQHHGSMVDLLGRAGLLDEAHELIKTMPMKGLRADAVIWRALLTACRIHGNIQLGKLAVQMLLDLDPDNSENYVLLSNLLVRDQRWNAVGKVREMMSRRGIAKLPGCSSIEINNTVYEFVVTSQFDKDGMHDIYEMVTSMNWELKLAGYVAETDMVSYDLEEEEKESSLMYHSEKLALAFGLLKTSHGLTLRIVKNLRVCKDCHSYFKLVSKVYQREIVVRDRNRFHHFSAAQRSLRYHVIISTWKVTWHFQPAWRLLPDIRTRKNPLFLKIRSYQSKYIVKEAMSFSDLSILTSPSPGELHISLPSFGASSAGLPLPEAPSFRHRSPPTSNTRWFRRLIRRKTAAAVGDDQGAIPTPVECYACTQPGTPAFHSTSCGRSQAPQWRAGAGSSLIPIGGVSSLPPPSQAAVAARGAFGSVLDPRSPAVQRWNRCLLIARALALAADPLFFYALWAGRAGVGCVGMNRGLAAAVAAGRTCADGAHLGHVWMQLRMAYVSRESLVVGCGKLVWDPKMIAAHYLRSAKGFAFDLFVILPLPQVVGGCWYVLAIQRFASCLKLQCQKNNSCNLMSLTCSTAGLSPIFSSSPGYNLTASTGGWNLQACLDGDGSFPYGIYDSAPAVVSSNSLAVKILYPIFWGLMTLSTFGNNLEPTSQWLEVIFSIVTVLSGLMLFTLLIGNIQVFLHVVMARKRKMQLRCRDMEWWMRRRQLPSRLRQRVRQYERQRWAAMRGEDEMDIIQDLPEGLRRDIKRHLCLELIKKVPLFHNLDDLILDNICDRVKHLVFSKHEKVIREGDPVQRMIFIVHGRLQSIQCLSKGMFATCMLGPGNFLGDELLSWCIRRPFVDRLPPSSATFECAEPTEAFSLEAYHLKYITEHFRYRFANERLNRTARYYSSNWRTWAAVNIQLAWRRYKKRKMGNTDIPNRTEDHDRRLRLYAAMFMSIRPHDHLE</sequence>
<dbReference type="SMR" id="A0A8T3ABS9"/>
<feature type="repeat" description="PPR" evidence="4">
    <location>
        <begin position="321"/>
        <end position="355"/>
    </location>
</feature>
<evidence type="ECO:0000313" key="7">
    <source>
        <dbReference type="EMBL" id="KAI0493242.1"/>
    </source>
</evidence>